<keyword evidence="3" id="KW-1185">Reference proteome</keyword>
<dbReference type="NCBIfam" id="TIGR02532">
    <property type="entry name" value="IV_pilin_GFxxxE"/>
    <property type="match status" value="1"/>
</dbReference>
<dbReference type="Pfam" id="PF07963">
    <property type="entry name" value="N_methyl"/>
    <property type="match status" value="1"/>
</dbReference>
<accession>A0ABQ2P8P0</accession>
<dbReference type="Proteomes" id="UP000637267">
    <property type="component" value="Unassembled WGS sequence"/>
</dbReference>
<name>A0ABQ2P8P0_9NEIS</name>
<proteinExistence type="predicted"/>
<evidence type="ECO:0000313" key="3">
    <source>
        <dbReference type="Proteomes" id="UP000637267"/>
    </source>
</evidence>
<dbReference type="InterPro" id="IPR012902">
    <property type="entry name" value="N_methyl_site"/>
</dbReference>
<dbReference type="RefSeq" id="WP_188704028.1">
    <property type="nucleotide sequence ID" value="NZ_BMLX01000002.1"/>
</dbReference>
<organism evidence="2 3">
    <name type="scientific">Silvimonas iriomotensis</name>
    <dbReference type="NCBI Taxonomy" id="449662"/>
    <lineage>
        <taxon>Bacteria</taxon>
        <taxon>Pseudomonadati</taxon>
        <taxon>Pseudomonadota</taxon>
        <taxon>Betaproteobacteria</taxon>
        <taxon>Neisseriales</taxon>
        <taxon>Chitinibacteraceae</taxon>
        <taxon>Silvimonas</taxon>
    </lineage>
</organism>
<feature type="transmembrane region" description="Helical" evidence="1">
    <location>
        <begin position="20"/>
        <end position="43"/>
    </location>
</feature>
<dbReference type="InterPro" id="IPR045584">
    <property type="entry name" value="Pilin-like"/>
</dbReference>
<gene>
    <name evidence="2" type="primary">pilE</name>
    <name evidence="2" type="ORF">GCM10010970_18590</name>
</gene>
<dbReference type="SUPFAM" id="SSF54523">
    <property type="entry name" value="Pili subunits"/>
    <property type="match status" value="1"/>
</dbReference>
<evidence type="ECO:0000313" key="2">
    <source>
        <dbReference type="EMBL" id="GGP21078.1"/>
    </source>
</evidence>
<keyword evidence="1" id="KW-1133">Transmembrane helix</keyword>
<dbReference type="InterPro" id="IPR031982">
    <property type="entry name" value="PilE-like"/>
</dbReference>
<comment type="caution">
    <text evidence="2">The sequence shown here is derived from an EMBL/GenBank/DDBJ whole genome shotgun (WGS) entry which is preliminary data.</text>
</comment>
<dbReference type="PROSITE" id="PS00409">
    <property type="entry name" value="PROKAR_NTER_METHYL"/>
    <property type="match status" value="1"/>
</dbReference>
<keyword evidence="1" id="KW-0812">Transmembrane</keyword>
<evidence type="ECO:0000256" key="1">
    <source>
        <dbReference type="SAM" id="Phobius"/>
    </source>
</evidence>
<sequence>MPAHHHRAVCPCAGKPSAGFTLIELIVTMAIIAILTAVALPAYQNYIIRSNIKSAGADLVALALVVENAHQLTFSYASSTNGITSATSGFGAFGPTVGNLFTYSLTNNGSATPAYQLAATGNNSTMVANCKLTLDSNGSRTFASGSGTRACGYQTSW</sequence>
<dbReference type="Pfam" id="PF16732">
    <property type="entry name" value="ComP_DUS"/>
    <property type="match status" value="1"/>
</dbReference>
<dbReference type="EMBL" id="BMLX01000002">
    <property type="protein sequence ID" value="GGP21078.1"/>
    <property type="molecule type" value="Genomic_DNA"/>
</dbReference>
<protein>
    <submittedName>
        <fullName evidence="2">Prepilin-type N-terminal cleavage/methylation domain-containing protein</fullName>
    </submittedName>
</protein>
<keyword evidence="1" id="KW-0472">Membrane</keyword>
<reference evidence="3" key="1">
    <citation type="journal article" date="2019" name="Int. J. Syst. Evol. Microbiol.">
        <title>The Global Catalogue of Microorganisms (GCM) 10K type strain sequencing project: providing services to taxonomists for standard genome sequencing and annotation.</title>
        <authorList>
            <consortium name="The Broad Institute Genomics Platform"/>
            <consortium name="The Broad Institute Genome Sequencing Center for Infectious Disease"/>
            <person name="Wu L."/>
            <person name="Ma J."/>
        </authorList>
    </citation>
    <scope>NUCLEOTIDE SEQUENCE [LARGE SCALE GENOMIC DNA]</scope>
    <source>
        <strain evidence="3">CGMCC 1.8859</strain>
    </source>
</reference>
<dbReference type="Gene3D" id="3.30.700.10">
    <property type="entry name" value="Glycoprotein, Type 4 Pilin"/>
    <property type="match status" value="1"/>
</dbReference>